<dbReference type="InterPro" id="IPR050893">
    <property type="entry name" value="Sugar_PTS"/>
</dbReference>
<evidence type="ECO:0000256" key="2">
    <source>
        <dbReference type="ARBA" id="ARBA00014783"/>
    </source>
</evidence>
<dbReference type="AlphaFoldDB" id="A0A4U0FBM5"/>
<dbReference type="Proteomes" id="UP000309673">
    <property type="component" value="Unassembled WGS sequence"/>
</dbReference>
<evidence type="ECO:0000256" key="8">
    <source>
        <dbReference type="ARBA" id="ARBA00022777"/>
    </source>
</evidence>
<protein>
    <recommendedName>
        <fullName evidence="2">Mannitol-specific phosphotransferase enzyme IIA component</fullName>
    </recommendedName>
    <alternativeName>
        <fullName evidence="10">EIIA</fullName>
    </alternativeName>
    <alternativeName>
        <fullName evidence="11">EIII</fullName>
    </alternativeName>
    <alternativeName>
        <fullName evidence="9">PTS system mannitol-specific EIIA component</fullName>
    </alternativeName>
</protein>
<reference evidence="13 14" key="1">
    <citation type="submission" date="2019-04" db="EMBL/GenBank/DDBJ databases">
        <title>Cohnella sp. nov., isolated from soil.</title>
        <authorList>
            <person name="Kim W."/>
        </authorList>
    </citation>
    <scope>NUCLEOTIDE SEQUENCE [LARGE SCALE GENOMIC DNA]</scope>
    <source>
        <strain evidence="13 14">CAU 1483</strain>
    </source>
</reference>
<dbReference type="PANTHER" id="PTHR30181">
    <property type="entry name" value="MANNITOL PERMEASE IIC COMPONENT"/>
    <property type="match status" value="1"/>
</dbReference>
<dbReference type="PROSITE" id="PS00372">
    <property type="entry name" value="PTS_EIIA_TYPE_2_HIS"/>
    <property type="match status" value="1"/>
</dbReference>
<keyword evidence="8" id="KW-0418">Kinase</keyword>
<evidence type="ECO:0000259" key="12">
    <source>
        <dbReference type="PROSITE" id="PS51094"/>
    </source>
</evidence>
<dbReference type="RefSeq" id="WP_136777508.1">
    <property type="nucleotide sequence ID" value="NZ_SUPK01000004.1"/>
</dbReference>
<dbReference type="GO" id="GO:0009401">
    <property type="term" value="P:phosphoenolpyruvate-dependent sugar phosphotransferase system"/>
    <property type="evidence" value="ECO:0007669"/>
    <property type="project" value="UniProtKB-KW"/>
</dbReference>
<comment type="function">
    <text evidence="1">The phosphoenolpyruvate-dependent sugar phosphotransferase system (sugar PTS), a major carbohydrate active transport system, catalyzes the phosphorylation of incoming sugar substrates concomitantly with their translocation across the cell membrane. The enzyme II CmtAB PTS system is involved in D-mannitol transport.</text>
</comment>
<dbReference type="EMBL" id="SUPK01000004">
    <property type="protein sequence ID" value="TJY42253.1"/>
    <property type="molecule type" value="Genomic_DNA"/>
</dbReference>
<dbReference type="Pfam" id="PF00359">
    <property type="entry name" value="PTS_EIIA_2"/>
    <property type="match status" value="1"/>
</dbReference>
<dbReference type="InterPro" id="IPR002178">
    <property type="entry name" value="PTS_EIIA_type-2_dom"/>
</dbReference>
<keyword evidence="14" id="KW-1185">Reference proteome</keyword>
<name>A0A4U0FBM5_9BACL</name>
<dbReference type="GO" id="GO:0016301">
    <property type="term" value="F:kinase activity"/>
    <property type="evidence" value="ECO:0007669"/>
    <property type="project" value="UniProtKB-KW"/>
</dbReference>
<evidence type="ECO:0000256" key="7">
    <source>
        <dbReference type="ARBA" id="ARBA00022683"/>
    </source>
</evidence>
<evidence type="ECO:0000256" key="9">
    <source>
        <dbReference type="ARBA" id="ARBA00029908"/>
    </source>
</evidence>
<evidence type="ECO:0000256" key="10">
    <source>
        <dbReference type="ARBA" id="ARBA00030956"/>
    </source>
</evidence>
<evidence type="ECO:0000256" key="6">
    <source>
        <dbReference type="ARBA" id="ARBA00022679"/>
    </source>
</evidence>
<evidence type="ECO:0000256" key="11">
    <source>
        <dbReference type="ARBA" id="ARBA00030962"/>
    </source>
</evidence>
<evidence type="ECO:0000256" key="1">
    <source>
        <dbReference type="ARBA" id="ARBA00002434"/>
    </source>
</evidence>
<dbReference type="PROSITE" id="PS51094">
    <property type="entry name" value="PTS_EIIA_TYPE_2"/>
    <property type="match status" value="1"/>
</dbReference>
<dbReference type="OrthoDB" id="1640042at2"/>
<sequence>MSILAKEKIRLGVQVKDKYEAIRLAGQLLVDGGHVPPEYVDAMIDRENTSSTYLGAGLAMPHGTNEAKGLIRSTGMSILVLAGDGVDFGGDEPARLVIGLAALGDEHMEVLASVAGLVSEEADMQRILNTKSEEELLRMFEEAVEA</sequence>
<dbReference type="InterPro" id="IPR016152">
    <property type="entry name" value="PTrfase/Anion_transptr"/>
</dbReference>
<evidence type="ECO:0000256" key="4">
    <source>
        <dbReference type="ARBA" id="ARBA00022553"/>
    </source>
</evidence>
<organism evidence="13 14">
    <name type="scientific">Cohnella pontilimi</name>
    <dbReference type="NCBI Taxonomy" id="2564100"/>
    <lineage>
        <taxon>Bacteria</taxon>
        <taxon>Bacillati</taxon>
        <taxon>Bacillota</taxon>
        <taxon>Bacilli</taxon>
        <taxon>Bacillales</taxon>
        <taxon>Paenibacillaceae</taxon>
        <taxon>Cohnella</taxon>
    </lineage>
</organism>
<keyword evidence="6" id="KW-0808">Transferase</keyword>
<evidence type="ECO:0000313" key="13">
    <source>
        <dbReference type="EMBL" id="TJY42253.1"/>
    </source>
</evidence>
<keyword evidence="7" id="KW-0598">Phosphotransferase system</keyword>
<evidence type="ECO:0000313" key="14">
    <source>
        <dbReference type="Proteomes" id="UP000309673"/>
    </source>
</evidence>
<accession>A0A4U0FBM5</accession>
<dbReference type="GO" id="GO:0005886">
    <property type="term" value="C:plasma membrane"/>
    <property type="evidence" value="ECO:0007669"/>
    <property type="project" value="TreeGrafter"/>
</dbReference>
<proteinExistence type="predicted"/>
<dbReference type="SUPFAM" id="SSF55804">
    <property type="entry name" value="Phoshotransferase/anion transport protein"/>
    <property type="match status" value="1"/>
</dbReference>
<evidence type="ECO:0000256" key="3">
    <source>
        <dbReference type="ARBA" id="ARBA00022448"/>
    </source>
</evidence>
<keyword evidence="5" id="KW-0762">Sugar transport</keyword>
<keyword evidence="4" id="KW-0597">Phosphoprotein</keyword>
<dbReference type="PANTHER" id="PTHR30181:SF2">
    <property type="entry name" value="PTS SYSTEM MANNITOL-SPECIFIC EIICBA COMPONENT"/>
    <property type="match status" value="1"/>
</dbReference>
<dbReference type="GO" id="GO:0090563">
    <property type="term" value="F:protein-phosphocysteine-sugar phosphotransferase activity"/>
    <property type="evidence" value="ECO:0007669"/>
    <property type="project" value="TreeGrafter"/>
</dbReference>
<feature type="domain" description="PTS EIIA type-2" evidence="12">
    <location>
        <begin position="2"/>
        <end position="143"/>
    </location>
</feature>
<evidence type="ECO:0000256" key="5">
    <source>
        <dbReference type="ARBA" id="ARBA00022597"/>
    </source>
</evidence>
<gene>
    <name evidence="13" type="ORF">E5161_09615</name>
</gene>
<comment type="caution">
    <text evidence="13">The sequence shown here is derived from an EMBL/GenBank/DDBJ whole genome shotgun (WGS) entry which is preliminary data.</text>
</comment>
<dbReference type="CDD" id="cd00211">
    <property type="entry name" value="PTS_IIA_fru"/>
    <property type="match status" value="1"/>
</dbReference>
<keyword evidence="3" id="KW-0813">Transport</keyword>
<dbReference type="Gene3D" id="3.40.930.10">
    <property type="entry name" value="Mannitol-specific EII, Chain A"/>
    <property type="match status" value="1"/>
</dbReference>